<dbReference type="Proteomes" id="UP001066276">
    <property type="component" value="Chromosome 4_1"/>
</dbReference>
<reference evidence="2" key="1">
    <citation type="journal article" date="2022" name="bioRxiv">
        <title>Sequencing and chromosome-scale assembly of the giantPleurodeles waltlgenome.</title>
        <authorList>
            <person name="Brown T."/>
            <person name="Elewa A."/>
            <person name="Iarovenko S."/>
            <person name="Subramanian E."/>
            <person name="Araus A.J."/>
            <person name="Petzold A."/>
            <person name="Susuki M."/>
            <person name="Suzuki K.-i.T."/>
            <person name="Hayashi T."/>
            <person name="Toyoda A."/>
            <person name="Oliveira C."/>
            <person name="Osipova E."/>
            <person name="Leigh N.D."/>
            <person name="Simon A."/>
            <person name="Yun M.H."/>
        </authorList>
    </citation>
    <scope>NUCLEOTIDE SEQUENCE</scope>
    <source>
        <strain evidence="2">20211129_DDA</strain>
        <tissue evidence="2">Liver</tissue>
    </source>
</reference>
<organism evidence="2 3">
    <name type="scientific">Pleurodeles waltl</name>
    <name type="common">Iberian ribbed newt</name>
    <dbReference type="NCBI Taxonomy" id="8319"/>
    <lineage>
        <taxon>Eukaryota</taxon>
        <taxon>Metazoa</taxon>
        <taxon>Chordata</taxon>
        <taxon>Craniata</taxon>
        <taxon>Vertebrata</taxon>
        <taxon>Euteleostomi</taxon>
        <taxon>Amphibia</taxon>
        <taxon>Batrachia</taxon>
        <taxon>Caudata</taxon>
        <taxon>Salamandroidea</taxon>
        <taxon>Salamandridae</taxon>
        <taxon>Pleurodelinae</taxon>
        <taxon>Pleurodeles</taxon>
    </lineage>
</organism>
<name>A0AAV7T7E8_PLEWA</name>
<dbReference type="EMBL" id="JANPWB010000007">
    <property type="protein sequence ID" value="KAJ1172348.1"/>
    <property type="molecule type" value="Genomic_DNA"/>
</dbReference>
<protein>
    <submittedName>
        <fullName evidence="2">Uncharacterized protein</fullName>
    </submittedName>
</protein>
<evidence type="ECO:0000313" key="2">
    <source>
        <dbReference type="EMBL" id="KAJ1172348.1"/>
    </source>
</evidence>
<sequence length="140" mass="15971">MATRHSDIQIGDFVILKDKHPGWKLWTPYEPEVRKVGWVNGTLITVRLNERSVTYNISWFKRVVPNEESAAEGLSHDEEEIKETWGHPTESSTEVPLPRQEGDASQTQRPARPQEPDARCQGEATSRSKKYDLHPIPTPS</sequence>
<gene>
    <name evidence="2" type="ORF">NDU88_004195</name>
</gene>
<evidence type="ECO:0000313" key="3">
    <source>
        <dbReference type="Proteomes" id="UP001066276"/>
    </source>
</evidence>
<comment type="caution">
    <text evidence="2">The sequence shown here is derived from an EMBL/GenBank/DDBJ whole genome shotgun (WGS) entry which is preliminary data.</text>
</comment>
<dbReference type="AlphaFoldDB" id="A0AAV7T7E8"/>
<accession>A0AAV7T7E8</accession>
<proteinExistence type="predicted"/>
<keyword evidence="3" id="KW-1185">Reference proteome</keyword>
<feature type="region of interest" description="Disordered" evidence="1">
    <location>
        <begin position="68"/>
        <end position="140"/>
    </location>
</feature>
<evidence type="ECO:0000256" key="1">
    <source>
        <dbReference type="SAM" id="MobiDB-lite"/>
    </source>
</evidence>